<reference evidence="5 6" key="1">
    <citation type="journal article" date="2018" name="Nat. Ecol. Evol.">
        <title>Pezizomycetes genomes reveal the molecular basis of ectomycorrhizal truffle lifestyle.</title>
        <authorList>
            <person name="Murat C."/>
            <person name="Payen T."/>
            <person name="Noel B."/>
            <person name="Kuo A."/>
            <person name="Morin E."/>
            <person name="Chen J."/>
            <person name="Kohler A."/>
            <person name="Krizsan K."/>
            <person name="Balestrini R."/>
            <person name="Da Silva C."/>
            <person name="Montanini B."/>
            <person name="Hainaut M."/>
            <person name="Levati E."/>
            <person name="Barry K.W."/>
            <person name="Belfiori B."/>
            <person name="Cichocki N."/>
            <person name="Clum A."/>
            <person name="Dockter R.B."/>
            <person name="Fauchery L."/>
            <person name="Guy J."/>
            <person name="Iotti M."/>
            <person name="Le Tacon F."/>
            <person name="Lindquist E.A."/>
            <person name="Lipzen A."/>
            <person name="Malagnac F."/>
            <person name="Mello A."/>
            <person name="Molinier V."/>
            <person name="Miyauchi S."/>
            <person name="Poulain J."/>
            <person name="Riccioni C."/>
            <person name="Rubini A."/>
            <person name="Sitrit Y."/>
            <person name="Splivallo R."/>
            <person name="Traeger S."/>
            <person name="Wang M."/>
            <person name="Zifcakova L."/>
            <person name="Wipf D."/>
            <person name="Zambonelli A."/>
            <person name="Paolocci F."/>
            <person name="Nowrousian M."/>
            <person name="Ottonello S."/>
            <person name="Baldrian P."/>
            <person name="Spatafora J.W."/>
            <person name="Henrissat B."/>
            <person name="Nagy L.G."/>
            <person name="Aury J.M."/>
            <person name="Wincker P."/>
            <person name="Grigoriev I.V."/>
            <person name="Bonfante P."/>
            <person name="Martin F.M."/>
        </authorList>
    </citation>
    <scope>NUCLEOTIDE SEQUENCE [LARGE SCALE GENOMIC DNA]</scope>
    <source>
        <strain evidence="5 6">ATCC MYA-4762</strain>
    </source>
</reference>
<dbReference type="PANTHER" id="PTHR42735">
    <property type="match status" value="1"/>
</dbReference>
<dbReference type="EMBL" id="ML121532">
    <property type="protein sequence ID" value="RPB27258.1"/>
    <property type="molecule type" value="Genomic_DNA"/>
</dbReference>
<dbReference type="InterPro" id="IPR050477">
    <property type="entry name" value="GrpII_AminoAcid_Decarb"/>
</dbReference>
<gene>
    <name evidence="5" type="ORF">L211DRAFT_780571</name>
</gene>
<dbReference type="GO" id="GO:0016740">
    <property type="term" value="F:transferase activity"/>
    <property type="evidence" value="ECO:0007669"/>
    <property type="project" value="UniProtKB-KW"/>
</dbReference>
<dbReference type="InParanoid" id="A0A3N4M002"/>
<name>A0A3N4M002_9PEZI</name>
<evidence type="ECO:0000313" key="5">
    <source>
        <dbReference type="EMBL" id="RPB27258.1"/>
    </source>
</evidence>
<dbReference type="InterPro" id="IPR015424">
    <property type="entry name" value="PyrdxlP-dep_Trfase"/>
</dbReference>
<comment type="cofactor">
    <cofactor evidence="1 4">
        <name>pyridoxal 5'-phosphate</name>
        <dbReference type="ChEBI" id="CHEBI:597326"/>
    </cofactor>
</comment>
<evidence type="ECO:0000313" key="6">
    <source>
        <dbReference type="Proteomes" id="UP000267821"/>
    </source>
</evidence>
<dbReference type="InterPro" id="IPR002129">
    <property type="entry name" value="PyrdxlP-dep_de-COase"/>
</dbReference>
<accession>A0A3N4M002</accession>
<dbReference type="Pfam" id="PF00282">
    <property type="entry name" value="Pyridoxal_deC"/>
    <property type="match status" value="1"/>
</dbReference>
<dbReference type="Gene3D" id="3.40.640.10">
    <property type="entry name" value="Type I PLP-dependent aspartate aminotransferase-like (Major domain)"/>
    <property type="match status" value="1"/>
</dbReference>
<protein>
    <submittedName>
        <fullName evidence="5">PLP-dependent transferase</fullName>
    </submittedName>
</protein>
<feature type="modified residue" description="N6-(pyridoxal phosphate)lysine" evidence="4">
    <location>
        <position position="451"/>
    </location>
</feature>
<evidence type="ECO:0000256" key="1">
    <source>
        <dbReference type="ARBA" id="ARBA00001933"/>
    </source>
</evidence>
<evidence type="ECO:0000256" key="4">
    <source>
        <dbReference type="PIRSR" id="PIRSR602129-50"/>
    </source>
</evidence>
<proteinExistence type="predicted"/>
<dbReference type="AlphaFoldDB" id="A0A3N4M002"/>
<dbReference type="GO" id="GO:0016830">
    <property type="term" value="F:carbon-carbon lyase activity"/>
    <property type="evidence" value="ECO:0007669"/>
    <property type="project" value="InterPro"/>
</dbReference>
<dbReference type="GO" id="GO:0030170">
    <property type="term" value="F:pyridoxal phosphate binding"/>
    <property type="evidence" value="ECO:0007669"/>
    <property type="project" value="InterPro"/>
</dbReference>
<sequence length="931" mass="105203">MSYYSLSPSTPGEAASRHDAIAAWFLGPKAENFSYLEEFLKRVLDNQKNTRKNLYPSDKAFITPKMQTSELFRESMKNLDIQLSSIDAMLSEHSTPFWSPRYNGHMNMDVSMPAIIGYLTTMIYNPNNVAFESSPFTTIIELTVGQQLCRMLGYHTAGSPAPMIFPPPPTSWGHITCDGSVANLEATWAARNLKFYPLSLRLATTEGMLKFLVRNERNQFRITLANGQRKPFAECTVWELLNLKPSTILDIPDRLFKEYGISQSFLQRAMDPFLIQTLGKDVIEKKMFTAENIQAGQILVGATRHYSWPKGAAIVGIGRNNVIDVRIDYAARMYVQDLEQKLENCVKTKTPVYMVVTIMGSTEQGAVDPLADILELRNKFEGKGLSFVVHCDAAWGGYFASMLRDLPTEDAKIRCLFNDPSYVPSMSLQSYTKTQLQAYGRADSITVDPHKSGYCPYPAGALCYRDERMRYQVTWTSPIVAHEGEAENIGVYGVEGSKPGAAAVGTYLSHEVIGLNYKGYGALLGEATFSCTRLFCHWATMTEDDDELIVRPFNLLPAEKENLLHGDPAKVAAQKQFIRDRIINTENSDLLVDKEVMQLLSELGSDLMINAFACNFKVNGKINTDVEEANYLNTRIFQRLSLGSKEDKAQERSLILTSSNFEQQTYRECLDLFKSRLGLKGDQDLSVLITVTMSPWPTANNFIKVIADEFEKVAREEIQGVLKRNALDPQYHTFVMQGTDKVHLVYLPQFNVAPRRYQVIMTCNLPQEVMTKYVEFKETNPGEFFTLRTADKAFLPDLLREGHFKAVMDIGQPVPGRPHLANNFEVTNIHAIVNEPLTSNVLDTQYPTMMPFYLYGTPQQQHIDHLLRVSPNQQLNSDRVSLRLSTKLTEEELSTGVVAVFHNIRECSMQPMYATPKYYPRGRKKLTSPQL</sequence>
<dbReference type="Proteomes" id="UP000267821">
    <property type="component" value="Unassembled WGS sequence"/>
</dbReference>
<keyword evidence="6" id="KW-1185">Reference proteome</keyword>
<keyword evidence="2 4" id="KW-0663">Pyridoxal phosphate</keyword>
<dbReference type="SUPFAM" id="SSF53383">
    <property type="entry name" value="PLP-dependent transferases"/>
    <property type="match status" value="1"/>
</dbReference>
<keyword evidence="5" id="KW-0808">Transferase</keyword>
<dbReference type="InterPro" id="IPR015421">
    <property type="entry name" value="PyrdxlP-dep_Trfase_major"/>
</dbReference>
<dbReference type="STRING" id="1051890.A0A3N4M002"/>
<evidence type="ECO:0000256" key="3">
    <source>
        <dbReference type="ARBA" id="ARBA00023239"/>
    </source>
</evidence>
<dbReference type="OrthoDB" id="2161780at2759"/>
<evidence type="ECO:0000256" key="2">
    <source>
        <dbReference type="ARBA" id="ARBA00022898"/>
    </source>
</evidence>
<dbReference type="GO" id="GO:0019752">
    <property type="term" value="P:carboxylic acid metabolic process"/>
    <property type="evidence" value="ECO:0007669"/>
    <property type="project" value="InterPro"/>
</dbReference>
<organism evidence="5 6">
    <name type="scientific">Terfezia boudieri ATCC MYA-4762</name>
    <dbReference type="NCBI Taxonomy" id="1051890"/>
    <lineage>
        <taxon>Eukaryota</taxon>
        <taxon>Fungi</taxon>
        <taxon>Dikarya</taxon>
        <taxon>Ascomycota</taxon>
        <taxon>Pezizomycotina</taxon>
        <taxon>Pezizomycetes</taxon>
        <taxon>Pezizales</taxon>
        <taxon>Pezizaceae</taxon>
        <taxon>Terfezia</taxon>
    </lineage>
</organism>
<keyword evidence="3" id="KW-0456">Lyase</keyword>
<dbReference type="PANTHER" id="PTHR42735:SF4">
    <property type="entry name" value="PYRIDOXAL PHOSPHATE-DEPENDENT DECARBOXYLASE FAMILY PROTEIN"/>
    <property type="match status" value="1"/>
</dbReference>